<reference evidence="2 3" key="1">
    <citation type="submission" date="2018-06" db="EMBL/GenBank/DDBJ databases">
        <title>Noncontiguous genome sequence of Ruminococcaceae bacterium ASD2818.</title>
        <authorList>
            <person name="Chaplin A.V."/>
            <person name="Sokolova S.R."/>
            <person name="Kochetkova T.O."/>
            <person name="Goltsov A.Y."/>
            <person name="Trofimov D.Y."/>
            <person name="Efimov B.A."/>
        </authorList>
    </citation>
    <scope>NUCLEOTIDE SEQUENCE [LARGE SCALE GENOMIC DNA]</scope>
    <source>
        <strain evidence="2 3">ASD2818</strain>
    </source>
</reference>
<gene>
    <name evidence="2" type="ORF">DPQ25_10190</name>
</gene>
<evidence type="ECO:0000313" key="2">
    <source>
        <dbReference type="EMBL" id="RAQ28122.1"/>
    </source>
</evidence>
<dbReference type="Proteomes" id="UP000249377">
    <property type="component" value="Unassembled WGS sequence"/>
</dbReference>
<feature type="compositionally biased region" description="Basic residues" evidence="1">
    <location>
        <begin position="71"/>
        <end position="82"/>
    </location>
</feature>
<evidence type="ECO:0000313" key="3">
    <source>
        <dbReference type="Proteomes" id="UP000249377"/>
    </source>
</evidence>
<sequence length="82" mass="8804">MRRPEQPGPPSALGLMAGLPCSGKTAYARLPHAQGPGAGIALPRDVWQLALYGGFFPAAPPEERARSLSRPQRKSKKARPLF</sequence>
<dbReference type="EMBL" id="QLYR01000007">
    <property type="protein sequence ID" value="RAQ28122.1"/>
    <property type="molecule type" value="Genomic_DNA"/>
</dbReference>
<organism evidence="2 3">
    <name type="scientific">Hydrogeniiclostridium mannosilyticum</name>
    <dbReference type="NCBI Taxonomy" id="2764322"/>
    <lineage>
        <taxon>Bacteria</taxon>
        <taxon>Bacillati</taxon>
        <taxon>Bacillota</taxon>
        <taxon>Clostridia</taxon>
        <taxon>Eubacteriales</taxon>
        <taxon>Acutalibacteraceae</taxon>
        <taxon>Hydrogeniiclostridium</taxon>
    </lineage>
</organism>
<proteinExistence type="predicted"/>
<keyword evidence="3" id="KW-1185">Reference proteome</keyword>
<dbReference type="RefSeq" id="WP_112333078.1">
    <property type="nucleotide sequence ID" value="NZ_JADPHD010000006.1"/>
</dbReference>
<accession>A0A328U9X2</accession>
<dbReference type="AlphaFoldDB" id="A0A328U9X2"/>
<evidence type="ECO:0000256" key="1">
    <source>
        <dbReference type="SAM" id="MobiDB-lite"/>
    </source>
</evidence>
<comment type="caution">
    <text evidence="2">The sequence shown here is derived from an EMBL/GenBank/DDBJ whole genome shotgun (WGS) entry which is preliminary data.</text>
</comment>
<protein>
    <submittedName>
        <fullName evidence="2">Uncharacterized protein</fullName>
    </submittedName>
</protein>
<feature type="region of interest" description="Disordered" evidence="1">
    <location>
        <begin position="61"/>
        <end position="82"/>
    </location>
</feature>
<name>A0A328U9X2_9FIRM</name>